<dbReference type="InterPro" id="IPR014922">
    <property type="entry name" value="YdhG-like"/>
</dbReference>
<protein>
    <recommendedName>
        <fullName evidence="1">YdhG-like domain-containing protein</fullName>
    </recommendedName>
</protein>
<dbReference type="AlphaFoldDB" id="A0AAJ2BDQ9"/>
<comment type="caution">
    <text evidence="2">The sequence shown here is derived from an EMBL/GenBank/DDBJ whole genome shotgun (WGS) entry which is preliminary data.</text>
</comment>
<evidence type="ECO:0000259" key="1">
    <source>
        <dbReference type="Pfam" id="PF08818"/>
    </source>
</evidence>
<evidence type="ECO:0000313" key="2">
    <source>
        <dbReference type="EMBL" id="MDR6104581.1"/>
    </source>
</evidence>
<organism evidence="2 3">
    <name type="scientific">Agrobacterium larrymoorei</name>
    <dbReference type="NCBI Taxonomy" id="160699"/>
    <lineage>
        <taxon>Bacteria</taxon>
        <taxon>Pseudomonadati</taxon>
        <taxon>Pseudomonadota</taxon>
        <taxon>Alphaproteobacteria</taxon>
        <taxon>Hyphomicrobiales</taxon>
        <taxon>Rhizobiaceae</taxon>
        <taxon>Rhizobium/Agrobacterium group</taxon>
        <taxon>Agrobacterium</taxon>
    </lineage>
</organism>
<name>A0AAJ2BDQ9_9HYPH</name>
<dbReference type="Proteomes" id="UP001255601">
    <property type="component" value="Unassembled WGS sequence"/>
</dbReference>
<reference evidence="2" key="1">
    <citation type="submission" date="2023-08" db="EMBL/GenBank/DDBJ databases">
        <title>Functional and genomic diversity of the sorghum phyllosphere microbiome.</title>
        <authorList>
            <person name="Shade A."/>
        </authorList>
    </citation>
    <scope>NUCLEOTIDE SEQUENCE</scope>
    <source>
        <strain evidence="2">SORGH_AS_0974</strain>
    </source>
</reference>
<evidence type="ECO:0000313" key="3">
    <source>
        <dbReference type="Proteomes" id="UP001255601"/>
    </source>
</evidence>
<dbReference type="Pfam" id="PF08818">
    <property type="entry name" value="DUF1801"/>
    <property type="match status" value="1"/>
</dbReference>
<dbReference type="EMBL" id="JAVIZC010000003">
    <property type="protein sequence ID" value="MDR6104581.1"/>
    <property type="molecule type" value="Genomic_DNA"/>
</dbReference>
<gene>
    <name evidence="2" type="ORF">QE369_004778</name>
</gene>
<sequence length="65" mass="7035">MAFPHGASLNDPSGLFNASLDGATRRAIDLREGEEIDDDALSTLIRSAIVFNDVKVARCHHARAE</sequence>
<accession>A0AAJ2BDQ9</accession>
<feature type="domain" description="YdhG-like" evidence="1">
    <location>
        <begin position="2"/>
        <end position="49"/>
    </location>
</feature>
<proteinExistence type="predicted"/>